<dbReference type="GO" id="GO:0005506">
    <property type="term" value="F:iron ion binding"/>
    <property type="evidence" value="ECO:0007669"/>
    <property type="project" value="InterPro"/>
</dbReference>
<dbReference type="GO" id="GO:0051536">
    <property type="term" value="F:iron-sulfur cluster binding"/>
    <property type="evidence" value="ECO:0007669"/>
    <property type="project" value="InterPro"/>
</dbReference>
<evidence type="ECO:0000313" key="2">
    <source>
        <dbReference type="EMBL" id="HGV54717.1"/>
    </source>
</evidence>
<accession>A0A832GMQ2</accession>
<dbReference type="EMBL" id="DSZU01000024">
    <property type="protein sequence ID" value="HGV54717.1"/>
    <property type="molecule type" value="Genomic_DNA"/>
</dbReference>
<dbReference type="Gene3D" id="3.90.1010.10">
    <property type="match status" value="1"/>
</dbReference>
<reference evidence="2" key="1">
    <citation type="journal article" date="2020" name="mSystems">
        <title>Genome- and Community-Level Interaction Insights into Carbon Utilization and Element Cycling Functions of Hydrothermarchaeota in Hydrothermal Sediment.</title>
        <authorList>
            <person name="Zhou Z."/>
            <person name="Liu Y."/>
            <person name="Xu W."/>
            <person name="Pan J."/>
            <person name="Luo Z.H."/>
            <person name="Li M."/>
        </authorList>
    </citation>
    <scope>NUCLEOTIDE SEQUENCE [LARGE SCALE GENOMIC DNA]</scope>
    <source>
        <strain evidence="2">SpSt-605</strain>
    </source>
</reference>
<dbReference type="SUPFAM" id="SSF82649">
    <property type="entry name" value="SufE/NifU"/>
    <property type="match status" value="1"/>
</dbReference>
<name>A0A832GMQ2_9BACT</name>
<proteinExistence type="predicted"/>
<dbReference type="Pfam" id="PF01592">
    <property type="entry name" value="NifU_N"/>
    <property type="match status" value="1"/>
</dbReference>
<sequence>MGKYYGKKVLEEFLNPRNVGEIPEADLIVTIEDPVCLEESPPSPCLLKLYLKFEGDRIGDAKFKLQGCVAAIAFLSKLTERLKGLLIEEALSLDREGILAELSHGIPENKLGCPIINLDILKRELSQFLSKGGESLSK</sequence>
<dbReference type="GO" id="GO:0016226">
    <property type="term" value="P:iron-sulfur cluster assembly"/>
    <property type="evidence" value="ECO:0007669"/>
    <property type="project" value="InterPro"/>
</dbReference>
<gene>
    <name evidence="2" type="ORF">ENT73_01335</name>
</gene>
<organism evidence="2">
    <name type="scientific">Caldimicrobium thiodismutans</name>
    <dbReference type="NCBI Taxonomy" id="1653476"/>
    <lineage>
        <taxon>Bacteria</taxon>
        <taxon>Pseudomonadati</taxon>
        <taxon>Thermodesulfobacteriota</taxon>
        <taxon>Thermodesulfobacteria</taxon>
        <taxon>Thermodesulfobacteriales</taxon>
        <taxon>Thermodesulfobacteriaceae</taxon>
        <taxon>Caldimicrobium</taxon>
    </lineage>
</organism>
<evidence type="ECO:0000259" key="1">
    <source>
        <dbReference type="Pfam" id="PF01592"/>
    </source>
</evidence>
<comment type="caution">
    <text evidence="2">The sequence shown here is derived from an EMBL/GenBank/DDBJ whole genome shotgun (WGS) entry which is preliminary data.</text>
</comment>
<feature type="domain" description="NIF system FeS cluster assembly NifU N-terminal" evidence="1">
    <location>
        <begin position="5"/>
        <end position="131"/>
    </location>
</feature>
<dbReference type="AlphaFoldDB" id="A0A832GMQ2"/>
<protein>
    <submittedName>
        <fullName evidence="2">Iron-sulfur cluster assembly scaffold protein</fullName>
    </submittedName>
</protein>
<dbReference type="CDD" id="cd06664">
    <property type="entry name" value="IscU_like"/>
    <property type="match status" value="1"/>
</dbReference>
<dbReference type="PANTHER" id="PTHR10093">
    <property type="entry name" value="IRON-SULFUR CLUSTER ASSEMBLY ENZYME NIFU HOMOLOG"/>
    <property type="match status" value="1"/>
</dbReference>
<dbReference type="InterPro" id="IPR002871">
    <property type="entry name" value="NIF_FeS_clus_asmbl_NifU_N"/>
</dbReference>